<organism evidence="1 2">
    <name type="scientific">Priapulus caudatus</name>
    <name type="common">Priapulid worm</name>
    <dbReference type="NCBI Taxonomy" id="37621"/>
    <lineage>
        <taxon>Eukaryota</taxon>
        <taxon>Metazoa</taxon>
        <taxon>Ecdysozoa</taxon>
        <taxon>Scalidophora</taxon>
        <taxon>Priapulida</taxon>
        <taxon>Priapulimorpha</taxon>
        <taxon>Priapulimorphida</taxon>
        <taxon>Priapulidae</taxon>
        <taxon>Priapulus</taxon>
    </lineage>
</organism>
<protein>
    <submittedName>
        <fullName evidence="2">Protein tyrosine phosphatase domain-containing protein 1-like</fullName>
    </submittedName>
</protein>
<dbReference type="GeneID" id="106810696"/>
<sequence length="240" mass="26417">MPHAGGALNSQSPLVGRSVHRHWSDPAANAHGDGEGTGLTMAAPIVTATAIAEALLSVCGSEEVQLSCRSYQVLLNSHSSAWDKLAAESDINVLTRLLWSWIEHLNEPVIREQDLVKMVQYYDNHVRALRRLDKGTKNTVEFLVCFLAKLQPIPDSLHLKLLHRLVAALKQDPVLPLDQVENLVGSTDLFTNDNFERAVQGKVLVRAGVNIDVQHSKLLALFAQWLASVRVQLQPTACTN</sequence>
<accession>A0ABM1EBP4</accession>
<evidence type="ECO:0000313" key="1">
    <source>
        <dbReference type="Proteomes" id="UP000695022"/>
    </source>
</evidence>
<evidence type="ECO:0000313" key="2">
    <source>
        <dbReference type="RefSeq" id="XP_014669615.1"/>
    </source>
</evidence>
<gene>
    <name evidence="2" type="primary">LOC106810696</name>
</gene>
<reference evidence="2" key="1">
    <citation type="submission" date="2025-08" db="UniProtKB">
        <authorList>
            <consortium name="RefSeq"/>
        </authorList>
    </citation>
    <scope>IDENTIFICATION</scope>
</reference>
<dbReference type="RefSeq" id="XP_014669615.1">
    <property type="nucleotide sequence ID" value="XM_014814129.1"/>
</dbReference>
<proteinExistence type="predicted"/>
<keyword evidence="1" id="KW-1185">Reference proteome</keyword>
<name>A0ABM1EBP4_PRICU</name>
<dbReference type="Proteomes" id="UP000695022">
    <property type="component" value="Unplaced"/>
</dbReference>